<dbReference type="GO" id="GO:0004140">
    <property type="term" value="F:dephospho-CoA kinase activity"/>
    <property type="evidence" value="ECO:0007669"/>
    <property type="project" value="UniProtKB-UniRule"/>
</dbReference>
<dbReference type="SUPFAM" id="SSF52540">
    <property type="entry name" value="P-loop containing nucleoside triphosphate hydrolases"/>
    <property type="match status" value="1"/>
</dbReference>
<comment type="catalytic activity">
    <reaction evidence="3">
        <text>3'-dephospho-CoA + ATP = ADP + CoA + H(+)</text>
        <dbReference type="Rhea" id="RHEA:18245"/>
        <dbReference type="ChEBI" id="CHEBI:15378"/>
        <dbReference type="ChEBI" id="CHEBI:30616"/>
        <dbReference type="ChEBI" id="CHEBI:57287"/>
        <dbReference type="ChEBI" id="CHEBI:57328"/>
        <dbReference type="ChEBI" id="CHEBI:456216"/>
        <dbReference type="EC" id="2.7.1.24"/>
    </reaction>
</comment>
<reference evidence="5 6" key="1">
    <citation type="submission" date="2017-10" db="EMBL/GenBank/DDBJ databases">
        <title>Resolving the taxonomy of Roseburia spp., Eubacterium rectale and Agathobacter spp. through phylogenomic analysis.</title>
        <authorList>
            <person name="Sheridan P.O."/>
            <person name="Walker A.W."/>
            <person name="Duncan S.H."/>
            <person name="Scott K.P."/>
            <person name="Toole P.W.O."/>
            <person name="Luis P."/>
            <person name="Flint H.J."/>
        </authorList>
    </citation>
    <scope>NUCLEOTIDE SEQUENCE [LARGE SCALE GENOMIC DNA]</scope>
    <source>
        <strain evidence="5 6">JK623</strain>
    </source>
</reference>
<feature type="binding site" evidence="3">
    <location>
        <begin position="11"/>
        <end position="16"/>
    </location>
    <ligand>
        <name>ATP</name>
        <dbReference type="ChEBI" id="CHEBI:30616"/>
    </ligand>
</feature>
<comment type="function">
    <text evidence="3">Catalyzes the phosphorylation of the 3'-hydroxyl group of dephosphocoenzyme A to form coenzyme A.</text>
</comment>
<protein>
    <recommendedName>
        <fullName evidence="3 4">Dephospho-CoA kinase</fullName>
        <ecNumber evidence="3 4">2.7.1.24</ecNumber>
    </recommendedName>
    <alternativeName>
        <fullName evidence="3">Dephosphocoenzyme A kinase</fullName>
    </alternativeName>
</protein>
<dbReference type="InterPro" id="IPR001977">
    <property type="entry name" value="Depp_CoAkinase"/>
</dbReference>
<proteinExistence type="inferred from homology"/>
<evidence type="ECO:0000256" key="4">
    <source>
        <dbReference type="NCBIfam" id="TIGR00152"/>
    </source>
</evidence>
<dbReference type="Proteomes" id="UP000224563">
    <property type="component" value="Unassembled WGS sequence"/>
</dbReference>
<keyword evidence="3" id="KW-0963">Cytoplasm</keyword>
<keyword evidence="3" id="KW-0808">Transferase</keyword>
<dbReference type="Pfam" id="PF01121">
    <property type="entry name" value="CoaE"/>
    <property type="match status" value="1"/>
</dbReference>
<dbReference type="GO" id="GO:0005524">
    <property type="term" value="F:ATP binding"/>
    <property type="evidence" value="ECO:0007669"/>
    <property type="project" value="UniProtKB-UniRule"/>
</dbReference>
<evidence type="ECO:0000313" key="5">
    <source>
        <dbReference type="EMBL" id="PHU37552.1"/>
    </source>
</evidence>
<dbReference type="PANTHER" id="PTHR10695:SF46">
    <property type="entry name" value="BIFUNCTIONAL COENZYME A SYNTHASE-RELATED"/>
    <property type="match status" value="1"/>
</dbReference>
<reference evidence="5 6" key="2">
    <citation type="submission" date="2017-10" db="EMBL/GenBank/DDBJ databases">
        <authorList>
            <person name="Banno H."/>
            <person name="Chua N.-H."/>
        </authorList>
    </citation>
    <scope>NUCLEOTIDE SEQUENCE [LARGE SCALE GENOMIC DNA]</scope>
    <source>
        <strain evidence="5 6">JK623</strain>
    </source>
</reference>
<keyword evidence="6" id="KW-1185">Reference proteome</keyword>
<evidence type="ECO:0000313" key="6">
    <source>
        <dbReference type="Proteomes" id="UP000224563"/>
    </source>
</evidence>
<dbReference type="AlphaFoldDB" id="A0A2G3E2Q2"/>
<organism evidence="5 6">
    <name type="scientific">Agathobacter ruminis</name>
    <dbReference type="NCBI Taxonomy" id="1712665"/>
    <lineage>
        <taxon>Bacteria</taxon>
        <taxon>Bacillati</taxon>
        <taxon>Bacillota</taxon>
        <taxon>Clostridia</taxon>
        <taxon>Lachnospirales</taxon>
        <taxon>Lachnospiraceae</taxon>
        <taxon>Agathobacter</taxon>
    </lineage>
</organism>
<keyword evidence="3 5" id="KW-0418">Kinase</keyword>
<dbReference type="HAMAP" id="MF_00376">
    <property type="entry name" value="Dephospho_CoA_kinase"/>
    <property type="match status" value="1"/>
</dbReference>
<evidence type="ECO:0000256" key="3">
    <source>
        <dbReference type="HAMAP-Rule" id="MF_00376"/>
    </source>
</evidence>
<dbReference type="NCBIfam" id="TIGR00152">
    <property type="entry name" value="dephospho-CoA kinase"/>
    <property type="match status" value="1"/>
</dbReference>
<dbReference type="EMBL" id="PDYG01000042">
    <property type="protein sequence ID" value="PHU37552.1"/>
    <property type="molecule type" value="Genomic_DNA"/>
</dbReference>
<comment type="similarity">
    <text evidence="3">Belongs to the CoaE family.</text>
</comment>
<dbReference type="EC" id="2.7.1.24" evidence="3 4"/>
<comment type="pathway">
    <text evidence="3">Cofactor biosynthesis; coenzyme A biosynthesis; CoA from (R)-pantothenate: step 5/5.</text>
</comment>
<dbReference type="CDD" id="cd02022">
    <property type="entry name" value="DPCK"/>
    <property type="match status" value="1"/>
</dbReference>
<dbReference type="RefSeq" id="WP_051637857.1">
    <property type="nucleotide sequence ID" value="NZ_JANSWH010000093.1"/>
</dbReference>
<keyword evidence="1 3" id="KW-0547">Nucleotide-binding</keyword>
<dbReference type="PROSITE" id="PS51219">
    <property type="entry name" value="DPCK"/>
    <property type="match status" value="1"/>
</dbReference>
<dbReference type="GO" id="GO:0015937">
    <property type="term" value="P:coenzyme A biosynthetic process"/>
    <property type="evidence" value="ECO:0007669"/>
    <property type="project" value="UniProtKB-UniRule"/>
</dbReference>
<evidence type="ECO:0000256" key="1">
    <source>
        <dbReference type="ARBA" id="ARBA00022741"/>
    </source>
</evidence>
<dbReference type="UniPathway" id="UPA00241">
    <property type="reaction ID" value="UER00356"/>
</dbReference>
<accession>A0A2G3E2Q2</accession>
<dbReference type="InterPro" id="IPR027417">
    <property type="entry name" value="P-loop_NTPase"/>
</dbReference>
<comment type="caution">
    <text evidence="5">The sequence shown here is derived from an EMBL/GenBank/DDBJ whole genome shotgun (WGS) entry which is preliminary data.</text>
</comment>
<dbReference type="PANTHER" id="PTHR10695">
    <property type="entry name" value="DEPHOSPHO-COA KINASE-RELATED"/>
    <property type="match status" value="1"/>
</dbReference>
<dbReference type="Gene3D" id="3.40.50.300">
    <property type="entry name" value="P-loop containing nucleotide triphosphate hydrolases"/>
    <property type="match status" value="1"/>
</dbReference>
<gene>
    <name evidence="3" type="primary">coaE</name>
    <name evidence="5" type="ORF">CSX02_07305</name>
</gene>
<sequence>MYFIGITGGVGTGKSEVMHILEEREDTRVLLADEVAHLLMQKGQPCYKQIIKEFPDPQLLAEDGEFDRIQMAQWLFRDENGRTRINQIVHPAVKEYVLHQVETEREKGKLNFFFFEAALLIEEQYDAICDELWYIDTDDTIRRSRLKASRGYSDEKISQIFASQKSREEFSAVCKEIITNNGTTDELKNQIYNVLRRKIHE</sequence>
<dbReference type="GO" id="GO:0005737">
    <property type="term" value="C:cytoplasm"/>
    <property type="evidence" value="ECO:0007669"/>
    <property type="project" value="UniProtKB-SubCell"/>
</dbReference>
<evidence type="ECO:0000256" key="2">
    <source>
        <dbReference type="ARBA" id="ARBA00022840"/>
    </source>
</evidence>
<keyword evidence="3" id="KW-0173">Coenzyme A biosynthesis</keyword>
<name>A0A2G3E2Q2_9FIRM</name>
<keyword evidence="2 3" id="KW-0067">ATP-binding</keyword>
<comment type="subcellular location">
    <subcellularLocation>
        <location evidence="3">Cytoplasm</location>
    </subcellularLocation>
</comment>